<feature type="compositionally biased region" description="Basic and acidic residues" evidence="1">
    <location>
        <begin position="106"/>
        <end position="117"/>
    </location>
</feature>
<feature type="compositionally biased region" description="Polar residues" evidence="1">
    <location>
        <begin position="57"/>
        <end position="68"/>
    </location>
</feature>
<dbReference type="EMBL" id="LJZO01000069">
    <property type="protein sequence ID" value="ROV88247.1"/>
    <property type="molecule type" value="Genomic_DNA"/>
</dbReference>
<name>A0A423VBC8_CYTCH</name>
<feature type="compositionally biased region" description="Basic and acidic residues" evidence="1">
    <location>
        <begin position="128"/>
        <end position="142"/>
    </location>
</feature>
<keyword evidence="3" id="KW-1185">Reference proteome</keyword>
<gene>
    <name evidence="2" type="ORF">VSDG_09059</name>
</gene>
<dbReference type="AlphaFoldDB" id="A0A423VBC8"/>
<feature type="compositionally biased region" description="Basic and acidic residues" evidence="1">
    <location>
        <begin position="71"/>
        <end position="85"/>
    </location>
</feature>
<dbReference type="OrthoDB" id="5209965at2759"/>
<reference evidence="2 3" key="1">
    <citation type="submission" date="2015-09" db="EMBL/GenBank/DDBJ databases">
        <title>Host preference determinants of Valsa canker pathogens revealed by comparative genomics.</title>
        <authorList>
            <person name="Yin Z."/>
            <person name="Huang L."/>
        </authorList>
    </citation>
    <scope>NUCLEOTIDE SEQUENCE [LARGE SCALE GENOMIC DNA]</scope>
    <source>
        <strain evidence="2 3">YSFL</strain>
    </source>
</reference>
<dbReference type="STRING" id="252740.A0A423VBC8"/>
<organism evidence="2 3">
    <name type="scientific">Cytospora chrysosperma</name>
    <name type="common">Cytospora canker fungus</name>
    <name type="synonym">Sphaeria chrysosperma</name>
    <dbReference type="NCBI Taxonomy" id="252740"/>
    <lineage>
        <taxon>Eukaryota</taxon>
        <taxon>Fungi</taxon>
        <taxon>Dikarya</taxon>
        <taxon>Ascomycota</taxon>
        <taxon>Pezizomycotina</taxon>
        <taxon>Sordariomycetes</taxon>
        <taxon>Sordariomycetidae</taxon>
        <taxon>Diaporthales</taxon>
        <taxon>Cytosporaceae</taxon>
        <taxon>Cytospora</taxon>
    </lineage>
</organism>
<feature type="compositionally biased region" description="Polar residues" evidence="1">
    <location>
        <begin position="189"/>
        <end position="199"/>
    </location>
</feature>
<comment type="caution">
    <text evidence="2">The sequence shown here is derived from an EMBL/GenBank/DDBJ whole genome shotgun (WGS) entry which is preliminary data.</text>
</comment>
<proteinExistence type="predicted"/>
<evidence type="ECO:0000313" key="2">
    <source>
        <dbReference type="EMBL" id="ROV88247.1"/>
    </source>
</evidence>
<sequence>MNIRSPRIAIILHPMAIILARRSAKCGHKSPVPASKPFPPRHVTANRRKPAEDFRSVRSNLRQSSPPSKQGAEKKDQAGVHDGGARVRLSHYSPPPKTRSTTKGPSEAEERLRKIRSEAQMNSAQTTGRKEASKKPTEKDQADFPAGPPSNCFENFLVKGETTEKTRRPAKDKCRGKKEEKQAVRGVQSEPQPAAVSTQQTTLNPQCTGGQVHQCDWKEKYVCLKSEMEDAQRESDDIGLEGLTIVLHMKGKDDLVINTDLSNLDAK</sequence>
<dbReference type="Proteomes" id="UP000284375">
    <property type="component" value="Unassembled WGS sequence"/>
</dbReference>
<protein>
    <submittedName>
        <fullName evidence="2">Uncharacterized protein</fullName>
    </submittedName>
</protein>
<feature type="region of interest" description="Disordered" evidence="1">
    <location>
        <begin position="27"/>
        <end position="199"/>
    </location>
</feature>
<feature type="compositionally biased region" description="Basic and acidic residues" evidence="1">
    <location>
        <begin position="161"/>
        <end position="183"/>
    </location>
</feature>
<evidence type="ECO:0000256" key="1">
    <source>
        <dbReference type="SAM" id="MobiDB-lite"/>
    </source>
</evidence>
<evidence type="ECO:0000313" key="3">
    <source>
        <dbReference type="Proteomes" id="UP000284375"/>
    </source>
</evidence>
<accession>A0A423VBC8</accession>